<evidence type="ECO:0000256" key="1">
    <source>
        <dbReference type="ARBA" id="ARBA00006930"/>
    </source>
</evidence>
<feature type="coiled-coil region" evidence="4">
    <location>
        <begin position="221"/>
        <end position="296"/>
    </location>
</feature>
<dbReference type="OrthoDB" id="9795626at2"/>
<reference evidence="6 7" key="1">
    <citation type="submission" date="2016-11" db="EMBL/GenBank/DDBJ databases">
        <authorList>
            <person name="Jaros S."/>
            <person name="Januszkiewicz K."/>
            <person name="Wedrychowicz H."/>
        </authorList>
    </citation>
    <scope>NUCLEOTIDE SEQUENCE [LARGE SCALE GENOMIC DNA]</scope>
    <source>
        <strain evidence="6 7">DSM 3074</strain>
    </source>
</reference>
<accession>A0A1M6CXY3</accession>
<dbReference type="Pfam" id="PF13476">
    <property type="entry name" value="AAA_23"/>
    <property type="match status" value="1"/>
</dbReference>
<organism evidence="6 7">
    <name type="scientific">Anaerovibrio lipolyticus DSM 3074</name>
    <dbReference type="NCBI Taxonomy" id="1120997"/>
    <lineage>
        <taxon>Bacteria</taxon>
        <taxon>Bacillati</taxon>
        <taxon>Bacillota</taxon>
        <taxon>Negativicutes</taxon>
        <taxon>Selenomonadales</taxon>
        <taxon>Selenomonadaceae</taxon>
        <taxon>Anaerovibrio</taxon>
    </lineage>
</organism>
<dbReference type="Proteomes" id="UP000191240">
    <property type="component" value="Unassembled WGS sequence"/>
</dbReference>
<protein>
    <recommendedName>
        <fullName evidence="3">Nuclease SbcCD subunit C</fullName>
    </recommendedName>
</protein>
<dbReference type="Gene3D" id="3.40.50.300">
    <property type="entry name" value="P-loop containing nucleotide triphosphate hydrolases"/>
    <property type="match status" value="2"/>
</dbReference>
<sequence>MLHFRKMTLRDFGPYKGEQTIDFTDKSGVTIFWGNNGRGKTTLLNAFRYALFGVIQRRNGVLKSLSEMSNTEAMAEGRYGFSVVLDMTNDNDTYRLTRELALREGVTKPSGEEDYEKILSLNKNGSILSPEGREHELNMIMPEQVARFFLFDAELLQEYEELLETNTSEGDHIKTSIEKILGVPVLQNGVVDIEECLSKYEKQKSRAARDDGKTTQLGQEMDTLTANIDEHQNIIREKQSEQSELIRKKNALEGRMHDTEKLRNWIVERDKAEKNKKKAEDELEEVKANIRELMRGAWRGMLLNTVRGICESIEKKASVLESKRQRKTVAEKFIIEMKKAISDRVCPVCGQDVSDDIIQHLRERIKESTNEYAGLSEAERQSLFEFQAQIGALKRLSEGTEDARFKVAAIEERIDSLELNIGQYKQEIEELRENIERYGEDAEESDVLSISKAYSDVEQTLREVRRGIENETTKLNALKANKEKVAATIDKMAGGDDYRAASRRYELCEHVYKIFEKSKALYRERLKQNVEKDAIELFVKLTGDKDYVGLKINDNYGLEIIHRSGRKVPGRSSGYEHVVALSLIGALHMNAPLRGPIIMDSPFGRLDPTHKANIARTLSSMAEQSMLLAYTGEIDDQVARYEIGNKLVHEYQLERVSSMHTEIK</sequence>
<proteinExistence type="inferred from homology"/>
<evidence type="ECO:0000256" key="4">
    <source>
        <dbReference type="SAM" id="Coils"/>
    </source>
</evidence>
<evidence type="ECO:0000259" key="5">
    <source>
        <dbReference type="Pfam" id="PF13476"/>
    </source>
</evidence>
<dbReference type="SUPFAM" id="SSF75712">
    <property type="entry name" value="Rad50 coiled-coil Zn hook"/>
    <property type="match status" value="1"/>
</dbReference>
<evidence type="ECO:0000313" key="7">
    <source>
        <dbReference type="Proteomes" id="UP000191240"/>
    </source>
</evidence>
<evidence type="ECO:0000313" key="6">
    <source>
        <dbReference type="EMBL" id="SHI65721.1"/>
    </source>
</evidence>
<dbReference type="GO" id="GO:0006302">
    <property type="term" value="P:double-strand break repair"/>
    <property type="evidence" value="ECO:0007669"/>
    <property type="project" value="InterPro"/>
</dbReference>
<dbReference type="SUPFAM" id="SSF52540">
    <property type="entry name" value="P-loop containing nucleoside triphosphate hydrolases"/>
    <property type="match status" value="2"/>
</dbReference>
<name>A0A1M6CXY3_9FIRM</name>
<gene>
    <name evidence="6" type="ORF">SAMN02745671_01272</name>
</gene>
<comment type="subunit">
    <text evidence="2">Heterodimer of SbcC and SbcD.</text>
</comment>
<dbReference type="EMBL" id="FQYW01000009">
    <property type="protein sequence ID" value="SHI65721.1"/>
    <property type="molecule type" value="Genomic_DNA"/>
</dbReference>
<feature type="domain" description="Rad50/SbcC-type AAA" evidence="5">
    <location>
        <begin position="6"/>
        <end position="293"/>
    </location>
</feature>
<comment type="similarity">
    <text evidence="1">Belongs to the SMC family. SbcC subfamily.</text>
</comment>
<evidence type="ECO:0000256" key="2">
    <source>
        <dbReference type="ARBA" id="ARBA00011322"/>
    </source>
</evidence>
<dbReference type="PANTHER" id="PTHR32114">
    <property type="entry name" value="ABC TRANSPORTER ABCH.3"/>
    <property type="match status" value="1"/>
</dbReference>
<dbReference type="RefSeq" id="WP_159446717.1">
    <property type="nucleotide sequence ID" value="NZ_FQYW01000009.1"/>
</dbReference>
<dbReference type="GO" id="GO:0016887">
    <property type="term" value="F:ATP hydrolysis activity"/>
    <property type="evidence" value="ECO:0007669"/>
    <property type="project" value="InterPro"/>
</dbReference>
<dbReference type="PANTHER" id="PTHR32114:SF2">
    <property type="entry name" value="ABC TRANSPORTER ABCH.3"/>
    <property type="match status" value="1"/>
</dbReference>
<dbReference type="InterPro" id="IPR038729">
    <property type="entry name" value="Rad50/SbcC_AAA"/>
</dbReference>
<feature type="coiled-coil region" evidence="4">
    <location>
        <begin position="358"/>
        <end position="488"/>
    </location>
</feature>
<evidence type="ECO:0000256" key="3">
    <source>
        <dbReference type="ARBA" id="ARBA00013368"/>
    </source>
</evidence>
<dbReference type="InterPro" id="IPR027417">
    <property type="entry name" value="P-loop_NTPase"/>
</dbReference>
<keyword evidence="4" id="KW-0175">Coiled coil</keyword>
<dbReference type="AlphaFoldDB" id="A0A1M6CXY3"/>